<feature type="transmembrane region" description="Helical" evidence="6">
    <location>
        <begin position="112"/>
        <end position="131"/>
    </location>
</feature>
<feature type="transmembrane region" description="Helical" evidence="6">
    <location>
        <begin position="316"/>
        <end position="336"/>
    </location>
</feature>
<dbReference type="Proteomes" id="UP001420932">
    <property type="component" value="Unassembled WGS sequence"/>
</dbReference>
<evidence type="ECO:0000256" key="1">
    <source>
        <dbReference type="ARBA" id="ARBA00006213"/>
    </source>
</evidence>
<protein>
    <recommendedName>
        <fullName evidence="6">Probable purine permease</fullName>
    </recommendedName>
</protein>
<gene>
    <name evidence="7" type="ORF">Syun_018813</name>
</gene>
<keyword evidence="2 6" id="KW-0813">Transport</keyword>
<evidence type="ECO:0000256" key="5">
    <source>
        <dbReference type="ARBA" id="ARBA00023136"/>
    </source>
</evidence>
<feature type="transmembrane region" description="Helical" evidence="6">
    <location>
        <begin position="206"/>
        <end position="228"/>
    </location>
</feature>
<keyword evidence="4 6" id="KW-1133">Transmembrane helix</keyword>
<evidence type="ECO:0000313" key="7">
    <source>
        <dbReference type="EMBL" id="KAK9121196.1"/>
    </source>
</evidence>
<comment type="similarity">
    <text evidence="1 6">Belongs to the purine permeases (TC 2.A.7.14) family.</text>
</comment>
<comment type="subcellular location">
    <subcellularLocation>
        <location evidence="6">Membrane</location>
        <topology evidence="6">Multi-pass membrane protein</topology>
    </subcellularLocation>
</comment>
<comment type="caution">
    <text evidence="7">The sequence shown here is derived from an EMBL/GenBank/DDBJ whole genome shotgun (WGS) entry which is preliminary data.</text>
</comment>
<feature type="transmembrane region" description="Helical" evidence="6">
    <location>
        <begin position="45"/>
        <end position="69"/>
    </location>
</feature>
<feature type="transmembrane region" description="Helical" evidence="6">
    <location>
        <begin position="143"/>
        <end position="167"/>
    </location>
</feature>
<organism evidence="7 8">
    <name type="scientific">Stephania yunnanensis</name>
    <dbReference type="NCBI Taxonomy" id="152371"/>
    <lineage>
        <taxon>Eukaryota</taxon>
        <taxon>Viridiplantae</taxon>
        <taxon>Streptophyta</taxon>
        <taxon>Embryophyta</taxon>
        <taxon>Tracheophyta</taxon>
        <taxon>Spermatophyta</taxon>
        <taxon>Magnoliopsida</taxon>
        <taxon>Ranunculales</taxon>
        <taxon>Menispermaceae</taxon>
        <taxon>Menispermoideae</taxon>
        <taxon>Cissampelideae</taxon>
        <taxon>Stephania</taxon>
    </lineage>
</organism>
<dbReference type="AlphaFoldDB" id="A0AAP0NYR9"/>
<feature type="transmembrane region" description="Helical" evidence="6">
    <location>
        <begin position="248"/>
        <end position="266"/>
    </location>
</feature>
<evidence type="ECO:0000256" key="3">
    <source>
        <dbReference type="ARBA" id="ARBA00022692"/>
    </source>
</evidence>
<keyword evidence="8" id="KW-1185">Reference proteome</keyword>
<feature type="transmembrane region" description="Helical" evidence="6">
    <location>
        <begin position="173"/>
        <end position="194"/>
    </location>
</feature>
<evidence type="ECO:0000256" key="2">
    <source>
        <dbReference type="ARBA" id="ARBA00022448"/>
    </source>
</evidence>
<reference evidence="7 8" key="1">
    <citation type="submission" date="2024-01" db="EMBL/GenBank/DDBJ databases">
        <title>Genome assemblies of Stephania.</title>
        <authorList>
            <person name="Yang L."/>
        </authorList>
    </citation>
    <scope>NUCLEOTIDE SEQUENCE [LARGE SCALE GENOMIC DNA]</scope>
    <source>
        <strain evidence="7">YNDBR</strain>
        <tissue evidence="7">Leaf</tissue>
    </source>
</reference>
<dbReference type="Pfam" id="PF16913">
    <property type="entry name" value="PUNUT"/>
    <property type="match status" value="1"/>
</dbReference>
<feature type="transmembrane region" description="Helical" evidence="6">
    <location>
        <begin position="343"/>
        <end position="360"/>
    </location>
</feature>
<dbReference type="PANTHER" id="PTHR31376:SF2">
    <property type="entry name" value="PURINE PERMEASE 11-RELATED"/>
    <property type="match status" value="1"/>
</dbReference>
<dbReference type="GO" id="GO:0016020">
    <property type="term" value="C:membrane"/>
    <property type="evidence" value="ECO:0007669"/>
    <property type="project" value="UniProtKB-SubCell"/>
</dbReference>
<accession>A0AAP0NYR9</accession>
<sequence>MFMGTNYLFFFFFLNLQHEESQESNSRRNAALLDRPNHIGVLVHWKWWLLVALNVFFLLAGQSIATLLGRFYYDQGGKSKWMATLVQSVAFPILYIPIFFFNPTNEATNSSVTKPSFAVISLIYILLGLFLAGENMMYSIGLLYLPVSTYSLICATQLAFNAVFSYFLNSQKFTVLVLNSVAILTLSASLLAVGSEASNPTGVSKGKYALGFLCTLGASAGYSLMLSLMQLTFQKVIKRETFSVVLDMQIYTSLIATCACIVGLFVSGEWRSLKQEMDGFEKGRVSYVMTLVWSAIAWQICSVGVVGLIFLASALFSNAISTFALPVIPVFAVIFFHDKMDGVKVVALLMAIWGFVSYLYQSYLDDSKQRSTTMNAIKDLETCQS</sequence>
<keyword evidence="5 6" id="KW-0472">Membrane</keyword>
<dbReference type="GO" id="GO:0005345">
    <property type="term" value="F:purine nucleobase transmembrane transporter activity"/>
    <property type="evidence" value="ECO:0007669"/>
    <property type="project" value="UniProtKB-UniRule"/>
</dbReference>
<proteinExistence type="inferred from homology"/>
<dbReference type="EMBL" id="JBBNAF010000008">
    <property type="protein sequence ID" value="KAK9121196.1"/>
    <property type="molecule type" value="Genomic_DNA"/>
</dbReference>
<evidence type="ECO:0000256" key="4">
    <source>
        <dbReference type="ARBA" id="ARBA00022989"/>
    </source>
</evidence>
<feature type="transmembrane region" description="Helical" evidence="6">
    <location>
        <begin position="287"/>
        <end position="310"/>
    </location>
</feature>
<feature type="transmembrane region" description="Helical" evidence="6">
    <location>
        <begin position="81"/>
        <end position="100"/>
    </location>
</feature>
<name>A0AAP0NYR9_9MAGN</name>
<dbReference type="PANTHER" id="PTHR31376">
    <property type="entry name" value="OS09G0467300 PROTEIN-RELATED"/>
    <property type="match status" value="1"/>
</dbReference>
<dbReference type="InterPro" id="IPR030182">
    <property type="entry name" value="PUP_plant"/>
</dbReference>
<evidence type="ECO:0000256" key="6">
    <source>
        <dbReference type="RuleBase" id="RU368015"/>
    </source>
</evidence>
<dbReference type="GO" id="GO:0015211">
    <property type="term" value="F:purine nucleoside transmembrane transporter activity"/>
    <property type="evidence" value="ECO:0007669"/>
    <property type="project" value="UniProtKB-UniRule"/>
</dbReference>
<evidence type="ECO:0000313" key="8">
    <source>
        <dbReference type="Proteomes" id="UP001420932"/>
    </source>
</evidence>
<keyword evidence="3 6" id="KW-0812">Transmembrane</keyword>